<gene>
    <name evidence="2" type="ORF">GOMPHAMPRED_003338</name>
</gene>
<name>A0A8H3I721_9LECA</name>
<comment type="caution">
    <text evidence="2">The sequence shown here is derived from an EMBL/GenBank/DDBJ whole genome shotgun (WGS) entry which is preliminary data.</text>
</comment>
<sequence>MDNIQIRQNNAQYFPRFLIIGAGSRGNAYAQAVFESRSLTGIVTGVADPVVSKRQSLGSKYIWNGREKQEDAEFDSWQDFLEYEEIRRKKHSAGQNVLPGVDGVFICTLDHTHKEIITNLAPLGLHIMSEKPLAPSLQDCIDIYKSVKPGDGDAQSTIFSIGHVLRYSPHNILLHQLLLKDKRIGDVLSIEHTEPVGWSHFSHSYVRGNWRRQSTSAPSLLTKSCHDIDFLLWLLCSPDGPQSAAHLPYQVSSSGSTTFFKKSRKPKAAGAATNCLTCRHEPNCMYSAKKIYLEKELRKGNAHWPVNIVNPEIEDLYLAGDRTNAEKKLMEALAEDYDSSASIEEIGMRTWYGRCVWESDNDVCDNQVVTIDWKDENSDDSGSRSSKTASLHMVAFTESQCERRGRIYGTEGEIEYNSRMIRVYTFADAQAQVYYPEQPGGGHGGGDAGLAKNFISAVADVINKRRSASEAQLLHVGCSLDDIIRSHAFVFAAEEARLESKVVDWNHWWNANVMNSLGVSSV</sequence>
<proteinExistence type="predicted"/>
<organism evidence="2 3">
    <name type="scientific">Gomphillus americanus</name>
    <dbReference type="NCBI Taxonomy" id="1940652"/>
    <lineage>
        <taxon>Eukaryota</taxon>
        <taxon>Fungi</taxon>
        <taxon>Dikarya</taxon>
        <taxon>Ascomycota</taxon>
        <taxon>Pezizomycotina</taxon>
        <taxon>Lecanoromycetes</taxon>
        <taxon>OSLEUM clade</taxon>
        <taxon>Ostropomycetidae</taxon>
        <taxon>Ostropales</taxon>
        <taxon>Graphidaceae</taxon>
        <taxon>Gomphilloideae</taxon>
        <taxon>Gomphillus</taxon>
    </lineage>
</organism>
<keyword evidence="3" id="KW-1185">Reference proteome</keyword>
<dbReference type="PANTHER" id="PTHR43377">
    <property type="entry name" value="BILIVERDIN REDUCTASE A"/>
    <property type="match status" value="1"/>
</dbReference>
<dbReference type="Gene3D" id="3.30.360.10">
    <property type="entry name" value="Dihydrodipicolinate Reductase, domain 2"/>
    <property type="match status" value="2"/>
</dbReference>
<evidence type="ECO:0000259" key="1">
    <source>
        <dbReference type="Pfam" id="PF01408"/>
    </source>
</evidence>
<dbReference type="PANTHER" id="PTHR43377:SF12">
    <property type="entry name" value="BINDING ROSSMANN FOLD OXIDOREDUCTASE, PUTATIVE (AFU_ORTHOLOGUE AFUA_3G11840)-RELATED"/>
    <property type="match status" value="1"/>
</dbReference>
<dbReference type="InterPro" id="IPR036291">
    <property type="entry name" value="NAD(P)-bd_dom_sf"/>
</dbReference>
<reference evidence="2" key="1">
    <citation type="submission" date="2021-03" db="EMBL/GenBank/DDBJ databases">
        <authorList>
            <person name="Tagirdzhanova G."/>
        </authorList>
    </citation>
    <scope>NUCLEOTIDE SEQUENCE</scope>
</reference>
<dbReference type="GO" id="GO:0000166">
    <property type="term" value="F:nucleotide binding"/>
    <property type="evidence" value="ECO:0007669"/>
    <property type="project" value="InterPro"/>
</dbReference>
<dbReference type="Proteomes" id="UP000664169">
    <property type="component" value="Unassembled WGS sequence"/>
</dbReference>
<dbReference type="SUPFAM" id="SSF51735">
    <property type="entry name" value="NAD(P)-binding Rossmann-fold domains"/>
    <property type="match status" value="1"/>
</dbReference>
<dbReference type="SUPFAM" id="SSF55347">
    <property type="entry name" value="Glyceraldehyde-3-phosphate dehydrogenase-like, C-terminal domain"/>
    <property type="match status" value="1"/>
</dbReference>
<dbReference type="OrthoDB" id="2129491at2759"/>
<dbReference type="InterPro" id="IPR051450">
    <property type="entry name" value="Gfo/Idh/MocA_Oxidoreductases"/>
</dbReference>
<dbReference type="Gene3D" id="3.40.50.720">
    <property type="entry name" value="NAD(P)-binding Rossmann-like Domain"/>
    <property type="match status" value="1"/>
</dbReference>
<evidence type="ECO:0000313" key="3">
    <source>
        <dbReference type="Proteomes" id="UP000664169"/>
    </source>
</evidence>
<dbReference type="Pfam" id="PF01408">
    <property type="entry name" value="GFO_IDH_MocA"/>
    <property type="match status" value="1"/>
</dbReference>
<dbReference type="AlphaFoldDB" id="A0A8H3I721"/>
<accession>A0A8H3I721</accession>
<dbReference type="InterPro" id="IPR000683">
    <property type="entry name" value="Gfo/Idh/MocA-like_OxRdtase_N"/>
</dbReference>
<feature type="domain" description="Gfo/Idh/MocA-like oxidoreductase N-terminal" evidence="1">
    <location>
        <begin position="16"/>
        <end position="147"/>
    </location>
</feature>
<dbReference type="EMBL" id="CAJPDQ010000002">
    <property type="protein sequence ID" value="CAF9905720.1"/>
    <property type="molecule type" value="Genomic_DNA"/>
</dbReference>
<protein>
    <recommendedName>
        <fullName evidence="1">Gfo/Idh/MocA-like oxidoreductase N-terminal domain-containing protein</fullName>
    </recommendedName>
</protein>
<evidence type="ECO:0000313" key="2">
    <source>
        <dbReference type="EMBL" id="CAF9905720.1"/>
    </source>
</evidence>